<keyword evidence="1" id="KW-1133">Transmembrane helix</keyword>
<dbReference type="Proteomes" id="UP000694546">
    <property type="component" value="Chromosome 1"/>
</dbReference>
<feature type="domain" description="DUF7789" evidence="2">
    <location>
        <begin position="174"/>
        <end position="301"/>
    </location>
</feature>
<organism evidence="3 4">
    <name type="scientific">Gadus morhua</name>
    <name type="common">Atlantic cod</name>
    <dbReference type="NCBI Taxonomy" id="8049"/>
    <lineage>
        <taxon>Eukaryota</taxon>
        <taxon>Metazoa</taxon>
        <taxon>Chordata</taxon>
        <taxon>Craniata</taxon>
        <taxon>Vertebrata</taxon>
        <taxon>Euteleostomi</taxon>
        <taxon>Actinopterygii</taxon>
        <taxon>Neopterygii</taxon>
        <taxon>Teleostei</taxon>
        <taxon>Neoteleostei</taxon>
        <taxon>Acanthomorphata</taxon>
        <taxon>Zeiogadaria</taxon>
        <taxon>Gadariae</taxon>
        <taxon>Gadiformes</taxon>
        <taxon>Gadoidei</taxon>
        <taxon>Gadidae</taxon>
        <taxon>Gadus</taxon>
    </lineage>
</organism>
<dbReference type="OrthoDB" id="2448307at2759"/>
<keyword evidence="4" id="KW-1185">Reference proteome</keyword>
<dbReference type="GeneTree" id="ENSGT00520000060938"/>
<feature type="transmembrane region" description="Helical" evidence="1">
    <location>
        <begin position="220"/>
        <end position="241"/>
    </location>
</feature>
<feature type="transmembrane region" description="Helical" evidence="1">
    <location>
        <begin position="141"/>
        <end position="163"/>
    </location>
</feature>
<feature type="transmembrane region" description="Helical" evidence="1">
    <location>
        <begin position="287"/>
        <end position="308"/>
    </location>
</feature>
<keyword evidence="1" id="KW-0812">Transmembrane</keyword>
<feature type="transmembrane region" description="Helical" evidence="1">
    <location>
        <begin position="246"/>
        <end position="267"/>
    </location>
</feature>
<reference evidence="3" key="1">
    <citation type="submission" date="2019-07" db="EMBL/GenBank/DDBJ databases">
        <authorList>
            <consortium name="Wellcome Sanger Institute Data Sharing"/>
        </authorList>
    </citation>
    <scope>NUCLEOTIDE SEQUENCE [LARGE SCALE GENOMIC DNA]</scope>
</reference>
<sequence length="325" mass="35653">MDEIRPLLDNSPAEGADVPHLNLRPRHQELIPTPCGPIKPWAELSRAVQLYFCFTLASMCVLLGLTLASFCGQYDALLEQDLGVSLIQLVGILFCVYYVVRGVLQENRQELCAFLLSVLTLVLRSVLNYSLLPHQEQQHLMVRFVCILCVGVVHVVCTCLLIGAADRMAFRVGGALESVQERYFLLNLCFSMVTFDLQAQLCLCILMKSGSEATNLRDSILIGCALFWSCLTTAVGVVALLKEARVLVLVFLLLNIPEVAFFIYLMFTVISRWLADSDGPHTLEAASVVGALLSVGIKMALLGALGRLDKHFRQGLRPGEPGAAG</sequence>
<keyword evidence="1" id="KW-0472">Membrane</keyword>
<dbReference type="AlphaFoldDB" id="A0A8C5CUI0"/>
<feature type="transmembrane region" description="Helical" evidence="1">
    <location>
        <begin position="112"/>
        <end position="129"/>
    </location>
</feature>
<feature type="transmembrane region" description="Helical" evidence="1">
    <location>
        <begin position="184"/>
        <end position="208"/>
    </location>
</feature>
<evidence type="ECO:0000313" key="3">
    <source>
        <dbReference type="Ensembl" id="ENSGMOP00000066367.1"/>
    </source>
</evidence>
<dbReference type="InterPro" id="IPR056691">
    <property type="entry name" value="DUF7789"/>
</dbReference>
<evidence type="ECO:0000256" key="1">
    <source>
        <dbReference type="SAM" id="Phobius"/>
    </source>
</evidence>
<name>A0A8C5CUI0_GADMO</name>
<feature type="transmembrane region" description="Helical" evidence="1">
    <location>
        <begin position="48"/>
        <end position="70"/>
    </location>
</feature>
<dbReference type="RefSeq" id="XP_030212081.1">
    <property type="nucleotide sequence ID" value="XM_030356221.1"/>
</dbReference>
<dbReference type="GeneID" id="115543720"/>
<proteinExistence type="predicted"/>
<reference evidence="3" key="2">
    <citation type="submission" date="2025-08" db="UniProtKB">
        <authorList>
            <consortium name="Ensembl"/>
        </authorList>
    </citation>
    <scope>IDENTIFICATION</scope>
</reference>
<evidence type="ECO:0000313" key="4">
    <source>
        <dbReference type="Proteomes" id="UP000694546"/>
    </source>
</evidence>
<gene>
    <name evidence="3" type="primary">LOC115543720</name>
</gene>
<dbReference type="PANTHER" id="PTHR39299">
    <property type="entry name" value="TRANSMEMBRANE PROTEIN"/>
    <property type="match status" value="1"/>
</dbReference>
<feature type="transmembrane region" description="Helical" evidence="1">
    <location>
        <begin position="82"/>
        <end position="100"/>
    </location>
</feature>
<protein>
    <submittedName>
        <fullName evidence="3">Uncharacterized LOC115543720</fullName>
    </submittedName>
</protein>
<dbReference type="OMA" id="RERMFAP"/>
<dbReference type="Ensembl" id="ENSGMOT00000072829.1">
    <property type="protein sequence ID" value="ENSGMOP00000066367.1"/>
    <property type="gene ID" value="ENSGMOG00000036919.1"/>
</dbReference>
<reference evidence="3" key="3">
    <citation type="submission" date="2025-09" db="UniProtKB">
        <authorList>
            <consortium name="Ensembl"/>
        </authorList>
    </citation>
    <scope>IDENTIFICATION</scope>
</reference>
<evidence type="ECO:0000259" key="2">
    <source>
        <dbReference type="Pfam" id="PF25044"/>
    </source>
</evidence>
<accession>A0A8C5CUI0</accession>
<dbReference type="Pfam" id="PF25044">
    <property type="entry name" value="DUF7789"/>
    <property type="match status" value="2"/>
</dbReference>
<dbReference type="PANTHER" id="PTHR39299:SF1">
    <property type="entry name" value="TRANSMEMBRANE PROTEIN"/>
    <property type="match status" value="1"/>
</dbReference>
<feature type="domain" description="DUF7789" evidence="2">
    <location>
        <begin position="35"/>
        <end position="162"/>
    </location>
</feature>